<dbReference type="AlphaFoldDB" id="A0A2N5PLB0"/>
<comment type="caution">
    <text evidence="1">The sequence shown here is derived from an EMBL/GenBank/DDBJ whole genome shotgun (WGS) entry which is preliminary data.</text>
</comment>
<name>A0A2N5PLB0_MEDGN</name>
<evidence type="ECO:0000313" key="2">
    <source>
        <dbReference type="Proteomes" id="UP000235093"/>
    </source>
</evidence>
<sequence>MHQLKSNEEYQSIINIGVSYVCENNPKLALEYFEFAQMIIPSSLTFDIIKVKCNILICKYLLNKQTIVYIREELLNLCSEAEELPDPWIKLLCIYNLYILRHDGISDLNSLQDSYPGDINLYGLIIKHQNIENFMLGISPHWRY</sequence>
<protein>
    <recommendedName>
        <fullName evidence="3">Tetratricopeptide repeat protein</fullName>
    </recommendedName>
</protein>
<evidence type="ECO:0008006" key="3">
    <source>
        <dbReference type="Google" id="ProtNLM"/>
    </source>
</evidence>
<proteinExistence type="predicted"/>
<accession>A0A2N5PLB0</accession>
<gene>
    <name evidence="1" type="ORF">CDL23_06170</name>
</gene>
<organism evidence="1 2">
    <name type="scientific">Mediterraneibacter gnavus</name>
    <name type="common">Ruminococcus gnavus</name>
    <dbReference type="NCBI Taxonomy" id="33038"/>
    <lineage>
        <taxon>Bacteria</taxon>
        <taxon>Bacillati</taxon>
        <taxon>Bacillota</taxon>
        <taxon>Clostridia</taxon>
        <taxon>Lachnospirales</taxon>
        <taxon>Lachnospiraceae</taxon>
        <taxon>Mediterraneibacter</taxon>
    </lineage>
</organism>
<dbReference type="EMBL" id="NIHT01000008">
    <property type="protein sequence ID" value="PLT75900.1"/>
    <property type="molecule type" value="Genomic_DNA"/>
</dbReference>
<evidence type="ECO:0000313" key="1">
    <source>
        <dbReference type="EMBL" id="PLT75900.1"/>
    </source>
</evidence>
<reference evidence="1 2" key="1">
    <citation type="journal article" date="2017" name="Genome Med.">
        <title>A novel Ruminococcus gnavus clade enriched in inflammatory bowel disease patients.</title>
        <authorList>
            <person name="Hall A.B."/>
            <person name="Yassour M."/>
            <person name="Sauk J."/>
            <person name="Garner A."/>
            <person name="Jiang X."/>
            <person name="Arthur T."/>
            <person name="Lagoudas G.K."/>
            <person name="Vatanen T."/>
            <person name="Fornelos N."/>
            <person name="Wilson R."/>
            <person name="Bertha M."/>
            <person name="Cohen M."/>
            <person name="Garber J."/>
            <person name="Khalili H."/>
            <person name="Gevers D."/>
            <person name="Ananthakrishnan A.N."/>
            <person name="Kugathasan S."/>
            <person name="Lander E.S."/>
            <person name="Blainey P."/>
            <person name="Vlamakis H."/>
            <person name="Xavier R.J."/>
            <person name="Huttenhower C."/>
        </authorList>
    </citation>
    <scope>NUCLEOTIDE SEQUENCE [LARGE SCALE GENOMIC DNA]</scope>
    <source>
        <strain evidence="1 2">RJX1125</strain>
    </source>
</reference>
<dbReference type="Proteomes" id="UP000235093">
    <property type="component" value="Unassembled WGS sequence"/>
</dbReference>